<dbReference type="Gene3D" id="3.10.20.440">
    <property type="entry name" value="2Fe-2S iron-sulphur cluster binding domain, sarcosine oxidase, alpha subunit, N-terminal domain"/>
    <property type="match status" value="1"/>
</dbReference>
<dbReference type="SUPFAM" id="SSF54292">
    <property type="entry name" value="2Fe-2S ferredoxin-like"/>
    <property type="match status" value="1"/>
</dbReference>
<gene>
    <name evidence="2" type="ORF">BC739_006233</name>
</gene>
<evidence type="ECO:0000313" key="2">
    <source>
        <dbReference type="EMBL" id="MBA8929015.1"/>
    </source>
</evidence>
<accession>A0ABR6BQ70</accession>
<comment type="caution">
    <text evidence="2">The sequence shown here is derived from an EMBL/GenBank/DDBJ whole genome shotgun (WGS) entry which is preliminary data.</text>
</comment>
<dbReference type="Pfam" id="PF13510">
    <property type="entry name" value="Fer2_4"/>
    <property type="match status" value="1"/>
</dbReference>
<dbReference type="EMBL" id="JACJID010000005">
    <property type="protein sequence ID" value="MBA8929015.1"/>
    <property type="molecule type" value="Genomic_DNA"/>
</dbReference>
<keyword evidence="3" id="KW-1185">Reference proteome</keyword>
<organism evidence="2 3">
    <name type="scientific">Kutzneria viridogrisea</name>
    <dbReference type="NCBI Taxonomy" id="47990"/>
    <lineage>
        <taxon>Bacteria</taxon>
        <taxon>Bacillati</taxon>
        <taxon>Actinomycetota</taxon>
        <taxon>Actinomycetes</taxon>
        <taxon>Pseudonocardiales</taxon>
        <taxon>Pseudonocardiaceae</taxon>
        <taxon>Kutzneria</taxon>
    </lineage>
</organism>
<proteinExistence type="predicted"/>
<sequence>MNVTVDGTPMTAEPGRTAAAVLMLAGRDAGVFCGIGVCFNCLVEVNGERDVRSCQRVLVDGDEVRTR</sequence>
<dbReference type="Proteomes" id="UP000517916">
    <property type="component" value="Unassembled WGS sequence"/>
</dbReference>
<name>A0ABR6BQ70_9PSEU</name>
<keyword evidence="1" id="KW-0560">Oxidoreductase</keyword>
<reference evidence="2 3" key="1">
    <citation type="submission" date="2020-08" db="EMBL/GenBank/DDBJ databases">
        <title>Genomic Encyclopedia of Archaeal and Bacterial Type Strains, Phase II (KMG-II): from individual species to whole genera.</title>
        <authorList>
            <person name="Goeker M."/>
        </authorList>
    </citation>
    <scope>NUCLEOTIDE SEQUENCE [LARGE SCALE GENOMIC DNA]</scope>
    <source>
        <strain evidence="2 3">DSM 43850</strain>
    </source>
</reference>
<dbReference type="RefSeq" id="WP_025353889.1">
    <property type="nucleotide sequence ID" value="NZ_BAAABQ010000022.1"/>
</dbReference>
<dbReference type="InterPro" id="IPR036010">
    <property type="entry name" value="2Fe-2S_ferredoxin-like_sf"/>
</dbReference>
<evidence type="ECO:0000313" key="3">
    <source>
        <dbReference type="Proteomes" id="UP000517916"/>
    </source>
</evidence>
<evidence type="ECO:0000256" key="1">
    <source>
        <dbReference type="ARBA" id="ARBA00023002"/>
    </source>
</evidence>
<protein>
    <submittedName>
        <fullName evidence="2">Molibdopterin-dependent oxidoreductase YjgC</fullName>
    </submittedName>
</protein>
<dbReference type="InterPro" id="IPR042204">
    <property type="entry name" value="2Fe-2S-bd_N"/>
</dbReference>